<dbReference type="InterPro" id="IPR035205">
    <property type="entry name" value="DUF5320"/>
</dbReference>
<dbReference type="AlphaFoldDB" id="A0AAP2W4I4"/>
<proteinExistence type="predicted"/>
<comment type="caution">
    <text evidence="2">The sequence shown here is derived from an EMBL/GenBank/DDBJ whole genome shotgun (WGS) entry which is preliminary data.</text>
</comment>
<sequence length="66" mass="6896">MPGRDGTGPMGIGPSGRRLGPCRDLPADKEKNTTPVENEGKALFGVGRGGKPRGCGMGRCGGWRRE</sequence>
<dbReference type="Proteomes" id="UP001320159">
    <property type="component" value="Unassembled WGS sequence"/>
</dbReference>
<feature type="compositionally biased region" description="Gly residues" evidence="1">
    <location>
        <begin position="1"/>
        <end position="14"/>
    </location>
</feature>
<keyword evidence="3" id="KW-1185">Reference proteome</keyword>
<accession>A0AAP2W4I4</accession>
<dbReference type="RefSeq" id="WP_230741144.1">
    <property type="nucleotide sequence ID" value="NZ_PGCK01000003.1"/>
</dbReference>
<feature type="compositionally biased region" description="Gly residues" evidence="1">
    <location>
        <begin position="46"/>
        <end position="66"/>
    </location>
</feature>
<organism evidence="2 3">
    <name type="scientific">Methanooceanicella nereidis</name>
    <dbReference type="NCBI Taxonomy" id="2052831"/>
    <lineage>
        <taxon>Archaea</taxon>
        <taxon>Methanobacteriati</taxon>
        <taxon>Methanobacteriota</taxon>
        <taxon>Stenosarchaea group</taxon>
        <taxon>Methanomicrobia</taxon>
        <taxon>Methanocellales</taxon>
        <taxon>Methanocellaceae</taxon>
        <taxon>Methanooceanicella</taxon>
    </lineage>
</organism>
<evidence type="ECO:0000313" key="3">
    <source>
        <dbReference type="Proteomes" id="UP001320159"/>
    </source>
</evidence>
<evidence type="ECO:0000313" key="2">
    <source>
        <dbReference type="EMBL" id="MCD1294315.1"/>
    </source>
</evidence>
<protein>
    <submittedName>
        <fullName evidence="2">Uncharacterized protein</fullName>
    </submittedName>
</protein>
<feature type="region of interest" description="Disordered" evidence="1">
    <location>
        <begin position="1"/>
        <end position="66"/>
    </location>
</feature>
<dbReference type="EMBL" id="PGCK01000003">
    <property type="protein sequence ID" value="MCD1294315.1"/>
    <property type="molecule type" value="Genomic_DNA"/>
</dbReference>
<name>A0AAP2W4I4_9EURY</name>
<dbReference type="Pfam" id="PF17253">
    <property type="entry name" value="DUF5320"/>
    <property type="match status" value="1"/>
</dbReference>
<gene>
    <name evidence="2" type="ORF">CUJ83_04795</name>
</gene>
<reference evidence="2 3" key="1">
    <citation type="submission" date="2017-11" db="EMBL/GenBank/DDBJ databases">
        <title>Isolation and Characterization of Family Methanocellaceae Species from Potential Methane Hydrate Area Offshore Southwestern Taiwan.</title>
        <authorList>
            <person name="Zhang W.-L."/>
            <person name="Chen W.-C."/>
            <person name="Lai M.-C."/>
            <person name="Chen S.-C."/>
        </authorList>
    </citation>
    <scope>NUCLEOTIDE SEQUENCE [LARGE SCALE GENOMIC DNA]</scope>
    <source>
        <strain evidence="2 3">CWC-04</strain>
    </source>
</reference>
<evidence type="ECO:0000256" key="1">
    <source>
        <dbReference type="SAM" id="MobiDB-lite"/>
    </source>
</evidence>